<dbReference type="OrthoDB" id="6388191at2"/>
<dbReference type="InterPro" id="IPR005564">
    <property type="entry name" value="Major_capsid_GpE"/>
</dbReference>
<evidence type="ECO:0000313" key="2">
    <source>
        <dbReference type="Proteomes" id="UP000030564"/>
    </source>
</evidence>
<sequence length="326" mass="35697">MNLQDLFTVANLTAAVNKLPAIPGKVGAMGLFDEKGVTSTSVIIDEREGRLVLVPNTSRNDDPAPVKGNKRKRRTFETLHLPISRPILPSQLQGIAAFGQESATAPIATVINDHLQDLKNSIETTREFQRVGALRGQLLDADGSLLFDLFDEFDVQQKSVTVALGSPNTNVRKACLDAKRHAESKLGGVMVTGFRSFCGPDWFDAFTDHAKVKEAFAHYQEAQDRIGGDLRNGFTFGGIQFIEYDVTVSGQRFIPADVAQVFPIARGVFRLFNAPANYNETVNTLGQPYYSKAEPRKMGKGWDLEAQANPLALCLFPEALVELKAG</sequence>
<organism evidence="1 2">
    <name type="scientific">Pseudomonas chlororaphis</name>
    <dbReference type="NCBI Taxonomy" id="587753"/>
    <lineage>
        <taxon>Bacteria</taxon>
        <taxon>Pseudomonadati</taxon>
        <taxon>Pseudomonadota</taxon>
        <taxon>Gammaproteobacteria</taxon>
        <taxon>Pseudomonadales</taxon>
        <taxon>Pseudomonadaceae</taxon>
        <taxon>Pseudomonas</taxon>
    </lineage>
</organism>
<dbReference type="PATRIC" id="fig|587753.9.peg.4883"/>
<evidence type="ECO:0000313" key="1">
    <source>
        <dbReference type="EMBL" id="KHA70078.1"/>
    </source>
</evidence>
<comment type="caution">
    <text evidence="1">The sequence shown here is derived from an EMBL/GenBank/DDBJ whole genome shotgun (WGS) entry which is preliminary data.</text>
</comment>
<dbReference type="EMBL" id="JSFK01000048">
    <property type="protein sequence ID" value="KHA70078.1"/>
    <property type="molecule type" value="Genomic_DNA"/>
</dbReference>
<reference evidence="1 2" key="1">
    <citation type="submission" date="2014-10" db="EMBL/GenBank/DDBJ databases">
        <title>Draft genome sequence of Pseudomonas chlororaphis EA105.</title>
        <authorList>
            <person name="McCully L.M."/>
            <person name="Bitzer A.S."/>
            <person name="Spence C."/>
            <person name="Bais H."/>
            <person name="Silby M.W."/>
        </authorList>
    </citation>
    <scope>NUCLEOTIDE SEQUENCE [LARGE SCALE GENOMIC DNA]</scope>
    <source>
        <strain evidence="1 2">EA105</strain>
    </source>
</reference>
<dbReference type="Proteomes" id="UP000030564">
    <property type="component" value="Unassembled WGS sequence"/>
</dbReference>
<dbReference type="Pfam" id="PF03864">
    <property type="entry name" value="Phage_cap_E"/>
    <property type="match status" value="1"/>
</dbReference>
<gene>
    <name evidence="1" type="ORF">NZ35_27610</name>
</gene>
<proteinExistence type="predicted"/>
<dbReference type="AlphaFoldDB" id="A0A0A6D2C3"/>
<protein>
    <submittedName>
        <fullName evidence="1">Elements of external origin</fullName>
    </submittedName>
</protein>
<accession>A0A0A6D2C3</accession>
<name>A0A0A6D2C3_9PSED</name>